<dbReference type="Pfam" id="PF00037">
    <property type="entry name" value="Fer4"/>
    <property type="match status" value="1"/>
</dbReference>
<proteinExistence type="predicted"/>
<dbReference type="SUPFAM" id="SSF50475">
    <property type="entry name" value="FMN-binding split barrel"/>
    <property type="match status" value="1"/>
</dbReference>
<evidence type="ECO:0000313" key="3">
    <source>
        <dbReference type="Proteomes" id="UP000267368"/>
    </source>
</evidence>
<evidence type="ECO:0000313" key="2">
    <source>
        <dbReference type="EMBL" id="RNL20639.1"/>
    </source>
</evidence>
<dbReference type="Proteomes" id="UP000267368">
    <property type="component" value="Unassembled WGS sequence"/>
</dbReference>
<sequence>MQPGRMQEAAFRAKARRAEGREPMEYLDDLARIASAVRVAAAAAVDDAGMPASCLAEVAGADGDGLYVLVDRESECCKLLAARKCMALTGADGAFADEGAALSLRGRVEEAALEAVLAFADAPDAGAALRAAGCTDIAAFRLYQAAGELVEHRGGQALRMPVRFGEERMNAGVKARSYIVTDECDGCRACVSKCAEGCIDVSMVPAVIDQERCTRCGNCATACFQEAIIVVK</sequence>
<evidence type="ECO:0000259" key="1">
    <source>
        <dbReference type="PROSITE" id="PS51379"/>
    </source>
</evidence>
<dbReference type="PROSITE" id="PS51379">
    <property type="entry name" value="4FE4S_FER_2"/>
    <property type="match status" value="2"/>
</dbReference>
<gene>
    <name evidence="2" type="ORF">DMP07_03385</name>
</gene>
<dbReference type="InterPro" id="IPR012349">
    <property type="entry name" value="Split_barrel_FMN-bd"/>
</dbReference>
<keyword evidence="3" id="KW-1185">Reference proteome</keyword>
<accession>A0A3N0AGM9</accession>
<feature type="domain" description="4Fe-4S ferredoxin-type" evidence="1">
    <location>
        <begin position="175"/>
        <end position="202"/>
    </location>
</feature>
<dbReference type="SUPFAM" id="SSF54862">
    <property type="entry name" value="4Fe-4S ferredoxins"/>
    <property type="match status" value="1"/>
</dbReference>
<dbReference type="AlphaFoldDB" id="A0A3N0AGM9"/>
<organism evidence="2 3">
    <name type="scientific">Slackia faecicanis</name>
    <dbReference type="NCBI Taxonomy" id="255723"/>
    <lineage>
        <taxon>Bacteria</taxon>
        <taxon>Bacillati</taxon>
        <taxon>Actinomycetota</taxon>
        <taxon>Coriobacteriia</taxon>
        <taxon>Eggerthellales</taxon>
        <taxon>Eggerthellaceae</taxon>
        <taxon>Slackia</taxon>
    </lineage>
</organism>
<comment type="caution">
    <text evidence="2">The sequence shown here is derived from an EMBL/GenBank/DDBJ whole genome shotgun (WGS) entry which is preliminary data.</text>
</comment>
<dbReference type="EMBL" id="QICB01000002">
    <property type="protein sequence ID" value="RNL20639.1"/>
    <property type="molecule type" value="Genomic_DNA"/>
</dbReference>
<protein>
    <recommendedName>
        <fullName evidence="1">4Fe-4S ferredoxin-type domain-containing protein</fullName>
    </recommendedName>
</protein>
<reference evidence="3" key="1">
    <citation type="submission" date="2018-05" db="EMBL/GenBank/DDBJ databases">
        <title>Genome Sequencing of selected type strains of the family Eggerthellaceae.</title>
        <authorList>
            <person name="Danylec N."/>
            <person name="Stoll D.A."/>
            <person name="Doetsch A."/>
            <person name="Huch M."/>
        </authorList>
    </citation>
    <scope>NUCLEOTIDE SEQUENCE [LARGE SCALE GENOMIC DNA]</scope>
    <source>
        <strain evidence="3">DSM 17537</strain>
    </source>
</reference>
<dbReference type="Gene3D" id="3.30.70.20">
    <property type="match status" value="1"/>
</dbReference>
<dbReference type="InterPro" id="IPR017896">
    <property type="entry name" value="4Fe4S_Fe-S-bd"/>
</dbReference>
<name>A0A3N0AGM9_9ACTN</name>
<dbReference type="Gene3D" id="2.30.110.10">
    <property type="entry name" value="Electron Transport, Fmn-binding Protein, Chain A"/>
    <property type="match status" value="1"/>
</dbReference>
<feature type="domain" description="4Fe-4S ferredoxin-type" evidence="1">
    <location>
        <begin position="204"/>
        <end position="232"/>
    </location>
</feature>